<dbReference type="InterPro" id="IPR002035">
    <property type="entry name" value="VWF_A"/>
</dbReference>
<dbReference type="NCBIfam" id="TIGR03436">
    <property type="entry name" value="acidobact_VWFA"/>
    <property type="match status" value="1"/>
</dbReference>
<feature type="transmembrane region" description="Helical" evidence="3">
    <location>
        <begin position="617"/>
        <end position="638"/>
    </location>
</feature>
<dbReference type="SUPFAM" id="SSF48371">
    <property type="entry name" value="ARM repeat"/>
    <property type="match status" value="1"/>
</dbReference>
<dbReference type="InterPro" id="IPR011989">
    <property type="entry name" value="ARM-like"/>
</dbReference>
<organism evidence="5 6">
    <name type="scientific">Candidatus Ozemobacter sibiricus</name>
    <dbReference type="NCBI Taxonomy" id="2268124"/>
    <lineage>
        <taxon>Bacteria</taxon>
        <taxon>Candidatus Ozemobacteria</taxon>
        <taxon>Candidatus Ozemobacterales</taxon>
        <taxon>Candidatus Ozemobacteraceae</taxon>
        <taxon>Candidatus Ozemobacter</taxon>
    </lineage>
</organism>
<evidence type="ECO:0000313" key="6">
    <source>
        <dbReference type="Proteomes" id="UP000252355"/>
    </source>
</evidence>
<keyword evidence="3" id="KW-1133">Transmembrane helix</keyword>
<dbReference type="Gene3D" id="2.60.40.10">
    <property type="entry name" value="Immunoglobulins"/>
    <property type="match status" value="1"/>
</dbReference>
<proteinExistence type="predicted"/>
<dbReference type="GO" id="GO:0016491">
    <property type="term" value="F:oxidoreductase activity"/>
    <property type="evidence" value="ECO:0007669"/>
    <property type="project" value="TreeGrafter"/>
</dbReference>
<dbReference type="PANTHER" id="PTHR12697:SF5">
    <property type="entry name" value="DEOXYHYPUSINE HYDROXYLASE"/>
    <property type="match status" value="1"/>
</dbReference>
<evidence type="ECO:0000313" key="5">
    <source>
        <dbReference type="EMBL" id="RCK80177.1"/>
    </source>
</evidence>
<dbReference type="InterPro" id="IPR017802">
    <property type="entry name" value="VWFA-rel_acidobac-type"/>
</dbReference>
<dbReference type="SMART" id="SM00327">
    <property type="entry name" value="VWA"/>
    <property type="match status" value="1"/>
</dbReference>
<dbReference type="Pfam" id="PF17957">
    <property type="entry name" value="Big_7"/>
    <property type="match status" value="1"/>
</dbReference>
<accession>A0A367ZQQ9</accession>
<dbReference type="Pfam" id="PF13519">
    <property type="entry name" value="VWA_2"/>
    <property type="match status" value="1"/>
</dbReference>
<dbReference type="InterPro" id="IPR021133">
    <property type="entry name" value="HEAT_type_2"/>
</dbReference>
<dbReference type="InterPro" id="IPR013783">
    <property type="entry name" value="Ig-like_fold"/>
</dbReference>
<comment type="caution">
    <text evidence="5">The sequence shown here is derived from an EMBL/GenBank/DDBJ whole genome shotgun (WGS) entry which is preliminary data.</text>
</comment>
<dbReference type="Pfam" id="PF13646">
    <property type="entry name" value="HEAT_2"/>
    <property type="match status" value="2"/>
</dbReference>
<reference evidence="5 6" key="1">
    <citation type="submission" date="2018-05" db="EMBL/GenBank/DDBJ databases">
        <title>A metagenomic window into the 2 km-deep terrestrial subsurface aquifer revealed taxonomically and functionally diverse microbial community comprising novel uncultured bacterial lineages.</title>
        <authorList>
            <person name="Kadnikov V.V."/>
            <person name="Mardanov A.V."/>
            <person name="Beletsky A.V."/>
            <person name="Banks D."/>
            <person name="Pimenov N.V."/>
            <person name="Frank Y.A."/>
            <person name="Karnachuk O.V."/>
            <person name="Ravin N.V."/>
        </authorList>
    </citation>
    <scope>NUCLEOTIDE SEQUENCE [LARGE SCALE GENOMIC DNA]</scope>
    <source>
        <strain evidence="5">BY5</strain>
    </source>
</reference>
<evidence type="ECO:0000259" key="4">
    <source>
        <dbReference type="PROSITE" id="PS50234"/>
    </source>
</evidence>
<dbReference type="InterPro" id="IPR004155">
    <property type="entry name" value="PBS_lyase_HEAT"/>
</dbReference>
<dbReference type="PROSITE" id="PS50077">
    <property type="entry name" value="HEAT_REPEAT"/>
    <property type="match status" value="1"/>
</dbReference>
<sequence length="1395" mass="150262">MEGRFEQAVAQLASPVEEERLQAIRTLYELQDRRAIDLLPRVVEMDRAVEVRYLARKTYYLLRDVIPEKQDEPFLPLPDGIALDDFEKLLFDENPRLRKEALALVPRIDAGSVAPFLRAALPKESDPALQAQVLAALGKVGTRHDIPAIAEFLKHADPALRMIAIDALATIGGAEALEYVVPVLRDADPKVRAQAGKVLQVLEPAEMLKILRTMATSTDLEMRDAAVFTLQRYRSAASAKILGYLAANDPDPGLRERAKTALEAMAKIDEHAKAVLDLLNKPEEPDDPNAPAIISLDGKVLKAMPEAPPASPGAPAPPPPKVMVVPGLSRKLARDISEGDAPTKEAALKQLAGNIGANLVPFLLLRLDLEEDVRIVSYLLTLLGKSKATSAYAAVIKRFKHPDDRVRANAIEAAMAIDPATTPDRVAGFLKDDNNRVRANSILACARRPAFDPLVFVQDLAAGSDPAWRRSALFVIGKLQRPSFLPVLADLVKDDDMEVRHLAFREIKNYAARHVRGAAELAEVAGKMLARETGGSGNFDEEFHKAMLAMRAPTTPKKVPRLAKAGKSATEELGEQLLGTDGLKEAGQKVKELQKQAQAARDKVKEKLAAMNWREKLVAWGGPAGLALFLVLHLVALASHLRAASPFRRLTLAATAAAFGLGALLSLGKRFGLAALLAAGLWVAPIVAAWLDVQDADLLGGPRVVTRPEPAAGETASAPVATPLPASAPPAVGASAPGPVPVAAPPAAPKAAATIRLQEPARGARLQGDLLIRAQVKGKARAVEIFLDEVLIKRFDEAREGLFEHRLAVGSEAAPGRRAVKVRVIDPAGRHAEDVVIVQLLEPLPDISILVPPDAGVYWRDEKFVAMVPGKSLDQVEFVLDGAALQTFSAEGEGRYEVPVALAALSEGPHTLEVRATLLDGRVATATSIFRALVPRPTIAFKTPRHGEEVFGTVPIEFAVDSGYRDTAVRSVTWYLDGVTKTTLASPPWQDSWDTRDQALGTHELRAVVVNELGLASEAMIRVDLIQPAFSVAIEGLKAGQVLTEDTTGTVTVVNEVPGTTIQRVVMTVDDRPFHELTASPFTFTIRVEDIPPGPRKLGAEVHRSDGQKARASLSFSVRPRHRRTIFLTARDAAGRFLTPADLGKAKLEVRQDGRSVGGFLLQSAGEAPMFFGLVLDLSASMKNDRRLNKAKEALAAFLDGMQPQDQAFLIAYSDAAETVAGFTSDRTRLQQELEYLPPKRGSALLEAVAQAVALAAGAPERTAVVIVADSGDENLERTARASRVPAAEVLEAVKQADVQIYTVGLGDLAPSAVADGAKELRGLAERSGGRFLAVPNPNDLPEALRGLMRELRSQIRLSFTMPLGSVDGKWHPLEITATGMTEIEMLYKPGYRAR</sequence>
<dbReference type="Gene3D" id="1.25.10.10">
    <property type="entry name" value="Leucine-rich Repeat Variant"/>
    <property type="match status" value="3"/>
</dbReference>
<dbReference type="Gene3D" id="3.40.50.410">
    <property type="entry name" value="von Willebrand factor, type A domain"/>
    <property type="match status" value="1"/>
</dbReference>
<comment type="function">
    <text evidence="1">Catalyzes the hydroxylation of the N(6)-(4-aminobutyl)-L-lysine intermediate produced by deoxyhypusine synthase/DHPS on a critical lysine of the eukaryotic translation initiation factor 5A/eIF-5A. This is the second step of the post-translational modification of that lysine into an unusual amino acid residue named hypusine. Hypusination is unique to mature eIF-5A factor and is essential for its function.</text>
</comment>
<keyword evidence="3" id="KW-0472">Membrane</keyword>
<dbReference type="EMBL" id="QOQW01000008">
    <property type="protein sequence ID" value="RCK80177.1"/>
    <property type="molecule type" value="Genomic_DNA"/>
</dbReference>
<dbReference type="InterPro" id="IPR016024">
    <property type="entry name" value="ARM-type_fold"/>
</dbReference>
<dbReference type="InterPro" id="IPR036465">
    <property type="entry name" value="vWFA_dom_sf"/>
</dbReference>
<dbReference type="SMART" id="SM00567">
    <property type="entry name" value="EZ_HEAT"/>
    <property type="match status" value="4"/>
</dbReference>
<evidence type="ECO:0000256" key="3">
    <source>
        <dbReference type="SAM" id="Phobius"/>
    </source>
</evidence>
<feature type="coiled-coil region" evidence="2">
    <location>
        <begin position="583"/>
        <end position="610"/>
    </location>
</feature>
<evidence type="ECO:0000256" key="2">
    <source>
        <dbReference type="SAM" id="Coils"/>
    </source>
</evidence>
<gene>
    <name evidence="5" type="ORF">OZSIB_3681</name>
</gene>
<keyword evidence="2" id="KW-0175">Coiled coil</keyword>
<dbReference type="PROSITE" id="PS50234">
    <property type="entry name" value="VWFA"/>
    <property type="match status" value="1"/>
</dbReference>
<feature type="transmembrane region" description="Helical" evidence="3">
    <location>
        <begin position="673"/>
        <end position="693"/>
    </location>
</feature>
<name>A0A367ZQQ9_9BACT</name>
<dbReference type="Proteomes" id="UP000252355">
    <property type="component" value="Unassembled WGS sequence"/>
</dbReference>
<evidence type="ECO:0000256" key="1">
    <source>
        <dbReference type="ARBA" id="ARBA00045876"/>
    </source>
</evidence>
<feature type="domain" description="VWFA" evidence="4">
    <location>
        <begin position="1174"/>
        <end position="1352"/>
    </location>
</feature>
<keyword evidence="3" id="KW-0812">Transmembrane</keyword>
<dbReference type="PANTHER" id="PTHR12697">
    <property type="entry name" value="PBS LYASE HEAT-LIKE PROTEIN"/>
    <property type="match status" value="1"/>
</dbReference>
<protein>
    <submittedName>
        <fullName evidence="5">Conserved hypothetical membrane protein</fullName>
    </submittedName>
</protein>
<dbReference type="SUPFAM" id="SSF53300">
    <property type="entry name" value="vWA-like"/>
    <property type="match status" value="1"/>
</dbReference>